<dbReference type="Gene3D" id="1.20.58.480">
    <property type="match status" value="1"/>
</dbReference>
<keyword evidence="2" id="KW-1185">Reference proteome</keyword>
<dbReference type="PANTHER" id="PTHR10138:SF0">
    <property type="entry name" value="TRYPTOPHAN 2,3-DIOXYGENASE"/>
    <property type="match status" value="1"/>
</dbReference>
<dbReference type="EMBL" id="JARHTQ010000049">
    <property type="protein sequence ID" value="MDF2261171.1"/>
    <property type="molecule type" value="Genomic_DNA"/>
</dbReference>
<gene>
    <name evidence="1" type="ORF">P2L57_37270</name>
</gene>
<protein>
    <submittedName>
        <fullName evidence="1">Tryptophan 2,3-dioxygenase family protein</fullName>
    </submittedName>
</protein>
<evidence type="ECO:0000313" key="2">
    <source>
        <dbReference type="Proteomes" id="UP001220022"/>
    </source>
</evidence>
<comment type="caution">
    <text evidence="1">The sequence shown here is derived from an EMBL/GenBank/DDBJ whole genome shotgun (WGS) entry which is preliminary data.</text>
</comment>
<organism evidence="1 2">
    <name type="scientific">Streptantibioticus ferralitis</name>
    <dbReference type="NCBI Taxonomy" id="236510"/>
    <lineage>
        <taxon>Bacteria</taxon>
        <taxon>Bacillati</taxon>
        <taxon>Actinomycetota</taxon>
        <taxon>Actinomycetes</taxon>
        <taxon>Kitasatosporales</taxon>
        <taxon>Streptomycetaceae</taxon>
        <taxon>Streptantibioticus</taxon>
    </lineage>
</organism>
<accession>A0ABT5ZBF1</accession>
<proteinExistence type="predicted"/>
<dbReference type="RefSeq" id="WP_275822505.1">
    <property type="nucleotide sequence ID" value="NZ_BAAANM010000031.1"/>
</dbReference>
<dbReference type="Proteomes" id="UP001220022">
    <property type="component" value="Unassembled WGS sequence"/>
</dbReference>
<name>A0ABT5ZBF1_9ACTN</name>
<dbReference type="InterPro" id="IPR037217">
    <property type="entry name" value="Trp/Indoleamine_2_3_dOase-like"/>
</dbReference>
<dbReference type="Pfam" id="PF03301">
    <property type="entry name" value="Trp_dioxygenase"/>
    <property type="match status" value="2"/>
</dbReference>
<dbReference type="SUPFAM" id="SSF140959">
    <property type="entry name" value="Indolic compounds 2,3-dioxygenase-like"/>
    <property type="match status" value="1"/>
</dbReference>
<evidence type="ECO:0000313" key="1">
    <source>
        <dbReference type="EMBL" id="MDF2261171.1"/>
    </source>
</evidence>
<sequence length="239" mass="26368">MAELNYSSYLQTETLLSLQKTQIPETADRTVVLAEHFFIVAHQSCELWLKQALADLSLARDLLSSPCHPADGAEISVELLQRAAELLRVLHEQVLVLERLPLRHFVQFRPYLGTASGAQSQQFRVLSRLLGDDKGEGELYRAFVENAAHQGCTVADVCRLGITGGGLHRVAEALLDMGNGYWRWKVAHLGVMSKMVGGQQGTGGTSGEEFLMRRITLPFPELRRLRGAVHAEDLAPSPA</sequence>
<dbReference type="InterPro" id="IPR004981">
    <property type="entry name" value="Trp_2_3_dOase"/>
</dbReference>
<dbReference type="PANTHER" id="PTHR10138">
    <property type="entry name" value="TRYPTOPHAN 2,3-DIOXYGENASE"/>
    <property type="match status" value="1"/>
</dbReference>
<reference evidence="1 2" key="1">
    <citation type="submission" date="2023-03" db="EMBL/GenBank/DDBJ databases">
        <title>Draft genome sequence of type strain Streptomyces ferralitis JCM 14344.</title>
        <authorList>
            <person name="Klaysubun C."/>
            <person name="Duangmal K."/>
        </authorList>
    </citation>
    <scope>NUCLEOTIDE SEQUENCE [LARGE SCALE GENOMIC DNA]</scope>
    <source>
        <strain evidence="1 2">JCM 14344</strain>
    </source>
</reference>